<dbReference type="EMBL" id="CP040428">
    <property type="protein sequence ID" value="QCT18934.1"/>
    <property type="molecule type" value="Genomic_DNA"/>
</dbReference>
<dbReference type="OrthoDB" id="5840260at2"/>
<gene>
    <name evidence="3" type="primary">bcsE</name>
    <name evidence="3" type="ORF">FEM41_04340</name>
</gene>
<evidence type="ECO:0000313" key="3">
    <source>
        <dbReference type="EMBL" id="QCT18934.1"/>
    </source>
</evidence>
<name>A0A4P8YHB0_9ENTR</name>
<dbReference type="KEGG" id="izh:FEM41_04340"/>
<keyword evidence="4" id="KW-1185">Reference proteome</keyword>
<dbReference type="NCBIfam" id="TIGR03369">
    <property type="entry name" value="cellulose_bcsE"/>
    <property type="match status" value="1"/>
</dbReference>
<organism evidence="3 4">
    <name type="scientific">Jejubacter calystegiae</name>
    <dbReference type="NCBI Taxonomy" id="2579935"/>
    <lineage>
        <taxon>Bacteria</taxon>
        <taxon>Pseudomonadati</taxon>
        <taxon>Pseudomonadota</taxon>
        <taxon>Gammaproteobacteria</taxon>
        <taxon>Enterobacterales</taxon>
        <taxon>Enterobacteriaceae</taxon>
        <taxon>Jejubacter</taxon>
    </lineage>
</organism>
<dbReference type="Pfam" id="PF10995">
    <property type="entry name" value="CBP_BcsE"/>
    <property type="match status" value="1"/>
</dbReference>
<proteinExistence type="predicted"/>
<dbReference type="GO" id="GO:0035438">
    <property type="term" value="F:cyclic-di-GMP binding"/>
    <property type="evidence" value="ECO:0007669"/>
    <property type="project" value="InterPro"/>
</dbReference>
<reference evidence="3 4" key="1">
    <citation type="submission" date="2019-05" db="EMBL/GenBank/DDBJ databases">
        <title>Complete genome sequence of Izhakiella calystegiae KSNA2, an endophyte isolated from beach morning glory (Calystegia soldanella).</title>
        <authorList>
            <person name="Jiang L."/>
            <person name="Jeong J.C."/>
            <person name="Kim C.Y."/>
            <person name="Kim D.H."/>
            <person name="Kim S.W."/>
            <person name="Lee j."/>
        </authorList>
    </citation>
    <scope>NUCLEOTIDE SEQUENCE [LARGE SCALE GENOMIC DNA]</scope>
    <source>
        <strain evidence="3 4">KSNA2</strain>
    </source>
</reference>
<feature type="region of interest" description="Disordered" evidence="2">
    <location>
        <begin position="493"/>
        <end position="518"/>
    </location>
</feature>
<evidence type="ECO:0000256" key="1">
    <source>
        <dbReference type="NCBIfam" id="TIGR03369"/>
    </source>
</evidence>
<dbReference type="RefSeq" id="WP_138094803.1">
    <property type="nucleotide sequence ID" value="NZ_CP040428.1"/>
</dbReference>
<dbReference type="AlphaFoldDB" id="A0A4P8YHB0"/>
<evidence type="ECO:0000256" key="2">
    <source>
        <dbReference type="SAM" id="MobiDB-lite"/>
    </source>
</evidence>
<sequence length="518" mass="58113">MGPIFSVGIHALWNELRHMPTGGVWWVNTERYEDAARLANSTISAQKNDAKVALVTMGTAPKKILTSLSEEGPDEILLYKAQNTKNSLYSLLPDMSCNIKPKHYLIIFLLQDNFFRNISSETLHKIANQINLQCQKYQCTLLVINPGNRSDDQYSALVNAHRSLNGLASLRPQNDAWCFDVAFWCNEKGVSARQQLTIRWQQSRWELCQSVQSAPQPRSDERTILSHQAVLEGAPPLSEHWRLFDSNQALFEAARGAQAATIIFSLTNNRDVETIAHDLHALRRQRGSALKLVVRESQASLRAVDERLLMGSGASLVIPGSTPLSRSLTLIESVQGQQYSRPVPESLAELVGALRPLQLRGWQPWDEFCTAIEALLHNPLIPEDNRGVLVALRPVPGLATRQALSLCRIKRQGDIMAANDQRIVLFLSYCQVNSLDIALKNIFSLPPEEVVSNRVVWFEDRQIAAELVQMRTQAPRHDIMPAAIARPIARAEEMQSARQHQPQPITLMAPESAYDDHQ</sequence>
<dbReference type="Proteomes" id="UP000302163">
    <property type="component" value="Chromosome"/>
</dbReference>
<accession>A0A4P8YHB0</accession>
<dbReference type="InterPro" id="IPR017745">
    <property type="entry name" value="BcsE"/>
</dbReference>
<protein>
    <recommendedName>
        <fullName evidence="1">Cellulose biosynthesis protein BcsE</fullName>
    </recommendedName>
</protein>
<evidence type="ECO:0000313" key="4">
    <source>
        <dbReference type="Proteomes" id="UP000302163"/>
    </source>
</evidence>